<dbReference type="Pfam" id="PF02581">
    <property type="entry name" value="TMP-TENI"/>
    <property type="match status" value="1"/>
</dbReference>
<keyword evidence="2" id="KW-0784">Thiamine biosynthesis</keyword>
<organism evidence="4 5">
    <name type="scientific">Acidocella aminolytica 101 = DSM 11237</name>
    <dbReference type="NCBI Taxonomy" id="1120923"/>
    <lineage>
        <taxon>Bacteria</taxon>
        <taxon>Pseudomonadati</taxon>
        <taxon>Pseudomonadota</taxon>
        <taxon>Alphaproteobacteria</taxon>
        <taxon>Acetobacterales</taxon>
        <taxon>Acidocellaceae</taxon>
        <taxon>Acidocella</taxon>
    </lineage>
</organism>
<dbReference type="InterPro" id="IPR013785">
    <property type="entry name" value="Aldolase_TIM"/>
</dbReference>
<evidence type="ECO:0000313" key="4">
    <source>
        <dbReference type="EMBL" id="GAN80001.1"/>
    </source>
</evidence>
<dbReference type="RefSeq" id="WP_048878433.1">
    <property type="nucleotide sequence ID" value="NZ_BANC01000035.1"/>
</dbReference>
<dbReference type="GO" id="GO:0004789">
    <property type="term" value="F:thiamine-phosphate diphosphorylase activity"/>
    <property type="evidence" value="ECO:0007669"/>
    <property type="project" value="TreeGrafter"/>
</dbReference>
<dbReference type="CDD" id="cd00564">
    <property type="entry name" value="TMP_TenI"/>
    <property type="match status" value="1"/>
</dbReference>
<protein>
    <submittedName>
        <fullName evidence="4">Thiamine phosphate pyrophosphorylase</fullName>
    </submittedName>
</protein>
<dbReference type="GO" id="GO:0009228">
    <property type="term" value="P:thiamine biosynthetic process"/>
    <property type="evidence" value="ECO:0007669"/>
    <property type="project" value="UniProtKB-KW"/>
</dbReference>
<gene>
    <name evidence="4" type="ORF">Aam_035_008</name>
</gene>
<dbReference type="InterPro" id="IPR022998">
    <property type="entry name" value="ThiamineP_synth_TenI"/>
</dbReference>
<dbReference type="SUPFAM" id="SSF51391">
    <property type="entry name" value="Thiamin phosphate synthase"/>
    <property type="match status" value="1"/>
</dbReference>
<comment type="pathway">
    <text evidence="1">Cofactor biosynthesis; thiamine diphosphate biosynthesis.</text>
</comment>
<dbReference type="PANTHER" id="PTHR20857:SF15">
    <property type="entry name" value="THIAMINE-PHOSPHATE SYNTHASE"/>
    <property type="match status" value="1"/>
</dbReference>
<dbReference type="Proteomes" id="UP000032668">
    <property type="component" value="Unassembled WGS sequence"/>
</dbReference>
<evidence type="ECO:0000313" key="5">
    <source>
        <dbReference type="Proteomes" id="UP000032668"/>
    </source>
</evidence>
<accession>A0A0D6PF65</accession>
<dbReference type="PANTHER" id="PTHR20857">
    <property type="entry name" value="THIAMINE-PHOSPHATE PYROPHOSPHORYLASE"/>
    <property type="match status" value="1"/>
</dbReference>
<feature type="domain" description="Thiamine phosphate synthase/TenI" evidence="3">
    <location>
        <begin position="51"/>
        <end position="177"/>
    </location>
</feature>
<dbReference type="GO" id="GO:0005737">
    <property type="term" value="C:cytoplasm"/>
    <property type="evidence" value="ECO:0007669"/>
    <property type="project" value="TreeGrafter"/>
</dbReference>
<proteinExistence type="predicted"/>
<sequence length="193" mass="20544">MDSRLIAWARAVKRRHAGPPPLWFFTDEARAPDPLSIIRRLPPGLCGVLLRHDSHPHRAALAKAAARLCRARRLALIIAGDAKLAARLQAGVHLRGGQGGRPTGWHGGLVSASVHNEAQMRRARRAGAELVFISPVFPTASHPGAVVLGGAGWRRLARQAGRIKPYALGGINGVNMKRTGLLCAGIGAIDAFL</sequence>
<comment type="caution">
    <text evidence="4">The sequence shown here is derived from an EMBL/GenBank/DDBJ whole genome shotgun (WGS) entry which is preliminary data.</text>
</comment>
<evidence type="ECO:0000259" key="3">
    <source>
        <dbReference type="Pfam" id="PF02581"/>
    </source>
</evidence>
<dbReference type="Gene3D" id="3.20.20.70">
    <property type="entry name" value="Aldolase class I"/>
    <property type="match status" value="1"/>
</dbReference>
<dbReference type="AlphaFoldDB" id="A0A0D6PF65"/>
<dbReference type="InterPro" id="IPR036206">
    <property type="entry name" value="ThiamineP_synth_sf"/>
</dbReference>
<dbReference type="OrthoDB" id="8446047at2"/>
<name>A0A0D6PF65_9PROT</name>
<dbReference type="EMBL" id="BANC01000035">
    <property type="protein sequence ID" value="GAN80001.1"/>
    <property type="molecule type" value="Genomic_DNA"/>
</dbReference>
<evidence type="ECO:0000256" key="2">
    <source>
        <dbReference type="ARBA" id="ARBA00022977"/>
    </source>
</evidence>
<reference evidence="4 5" key="1">
    <citation type="submission" date="2012-11" db="EMBL/GenBank/DDBJ databases">
        <title>Whole genome sequence of Acidocella aminolytica 101 = DSM 11237.</title>
        <authorList>
            <person name="Azuma Y."/>
            <person name="Higashiura N."/>
            <person name="Hirakawa H."/>
            <person name="Matsushita K."/>
        </authorList>
    </citation>
    <scope>NUCLEOTIDE SEQUENCE [LARGE SCALE GENOMIC DNA]</scope>
    <source>
        <strain evidence="5">101 / DSM 11237</strain>
    </source>
</reference>
<keyword evidence="5" id="KW-1185">Reference proteome</keyword>
<evidence type="ECO:0000256" key="1">
    <source>
        <dbReference type="ARBA" id="ARBA00004948"/>
    </source>
</evidence>